<evidence type="ECO:0000256" key="1">
    <source>
        <dbReference type="SAM" id="MobiDB-lite"/>
    </source>
</evidence>
<dbReference type="Proteomes" id="UP001556367">
    <property type="component" value="Unassembled WGS sequence"/>
</dbReference>
<dbReference type="Pfam" id="PF09090">
    <property type="entry name" value="MIF4G_like_2"/>
    <property type="match status" value="1"/>
</dbReference>
<feature type="region of interest" description="Disordered" evidence="1">
    <location>
        <begin position="366"/>
        <end position="385"/>
    </location>
</feature>
<name>A0ABR3J0D0_9AGAR</name>
<evidence type="ECO:0000259" key="3">
    <source>
        <dbReference type="Pfam" id="PF09090"/>
    </source>
</evidence>
<evidence type="ECO:0000259" key="2">
    <source>
        <dbReference type="Pfam" id="PF09088"/>
    </source>
</evidence>
<evidence type="ECO:0000313" key="5">
    <source>
        <dbReference type="Proteomes" id="UP001556367"/>
    </source>
</evidence>
<protein>
    <submittedName>
        <fullName evidence="4">Uncharacterized protein</fullName>
    </submittedName>
</protein>
<dbReference type="PANTHER" id="PTHR12412:SF2">
    <property type="entry name" value="NUCLEAR CAP-BINDING PROTEIN SUBUNIT 1"/>
    <property type="match status" value="1"/>
</dbReference>
<dbReference type="InterPro" id="IPR027159">
    <property type="entry name" value="CBP80"/>
</dbReference>
<feature type="domain" description="MIF4G-like type 2" evidence="3">
    <location>
        <begin position="532"/>
        <end position="841"/>
    </location>
</feature>
<dbReference type="EMBL" id="JASNQZ010000012">
    <property type="protein sequence ID" value="KAL0949059.1"/>
    <property type="molecule type" value="Genomic_DNA"/>
</dbReference>
<feature type="compositionally biased region" description="Basic residues" evidence="1">
    <location>
        <begin position="1"/>
        <end position="14"/>
    </location>
</feature>
<dbReference type="InterPro" id="IPR015174">
    <property type="entry name" value="MIF4G-like_typ-2"/>
</dbReference>
<evidence type="ECO:0000313" key="4">
    <source>
        <dbReference type="EMBL" id="KAL0949059.1"/>
    </source>
</evidence>
<accession>A0ABR3J0D0</accession>
<dbReference type="SUPFAM" id="SSF48371">
    <property type="entry name" value="ARM repeat"/>
    <property type="match status" value="3"/>
</dbReference>
<sequence>MSYGGRPHRGGRRRNRDDYDSRPQVVESPEQKLKSAIWKLGEVDVVKELLPLVNLIHLESKVVQLSSIAEAFRIAVTEQPYKIPHYVSLLRLLYDPPEIEGAEPSQLARQLLDEFWKGFQGYLDQNLWRELRLCIHFFAHLAVAKIVSAHSIVKLLSSFIAVLDEFGVSHGRAKKAALCAAEGLLIAGPVVKDSPEVSEIINAIHAYNDMALSQKWLVQPFVLLHSDQILLEHADEILTSAVDALKAAQGSDFKDTFDSFPRPYAGHPELDPSQHPPFEIPDVLVPPEVIEVDGLETEEGEDAHVKKEEWPEYFVHLFDDDITPSPKTCLGYAVRSALLDITDIFEVNRKECARLLMECPKWTSPGTFKPRPGSPESEDPTPGPNWQLESSVIETILGSLFVLPESSRKSVYHISLITELCKLSPTTIGPAVGKSIRKLYSSLADGLDVEIARRFAEWFAVHMSNFGFQWVWKEWISDLSLDTQHPRRAFMRRAVEFEIRLAYHDRIAKTLPPQMQDANAFVISDQAPGPKFDYDDPEHVHHDAAQSILNLFRGRAKAEDVVAHLDTLKSTLETSGTINIDSTVRSIVVQSLLHVGSRSFSHLLNAIERYLPLLRNLTGGSLTSGPSSNAEAKVEILTIAASFWKLNRQMVTIVFDKLMQYQIVDPTDIVSWTFINGSDIADTTGSVGPLSLSAFEWDLMRAALDKANGRVMIARRKVAALRKEDDETRAKAKARVGESMEVDADANLDEPPATENPALATALKAFASLTREQKAAFSRTLEGFVASLAPLPSATNQNPSAQLVLDAAEWKNRSSWDKDRWNAWETWGWYRHFCRTYAPYLRNYTTTLSTISFSRYEDIKTPAVDILKKTWNVATGQDA</sequence>
<reference evidence="5" key="1">
    <citation type="submission" date="2024-06" db="EMBL/GenBank/DDBJ databases">
        <title>Multi-omics analyses provide insights into the biosynthesis of the anticancer antibiotic pleurotin in Hohenbuehelia grisea.</title>
        <authorList>
            <person name="Weaver J.A."/>
            <person name="Alberti F."/>
        </authorList>
    </citation>
    <scope>NUCLEOTIDE SEQUENCE [LARGE SCALE GENOMIC DNA]</scope>
    <source>
        <strain evidence="5">T-177</strain>
    </source>
</reference>
<comment type="caution">
    <text evidence="4">The sequence shown here is derived from an EMBL/GenBank/DDBJ whole genome shotgun (WGS) entry which is preliminary data.</text>
</comment>
<dbReference type="Pfam" id="PF09088">
    <property type="entry name" value="MIF4G_like"/>
    <property type="match status" value="1"/>
</dbReference>
<dbReference type="InterPro" id="IPR016024">
    <property type="entry name" value="ARM-type_fold"/>
</dbReference>
<dbReference type="PANTHER" id="PTHR12412">
    <property type="entry name" value="CAP BINDING PROTEIN"/>
    <property type="match status" value="1"/>
</dbReference>
<feature type="domain" description="MIF4G-like type 1" evidence="2">
    <location>
        <begin position="324"/>
        <end position="512"/>
    </location>
</feature>
<gene>
    <name evidence="4" type="ORF">HGRIS_009157</name>
</gene>
<organism evidence="4 5">
    <name type="scientific">Hohenbuehelia grisea</name>
    <dbReference type="NCBI Taxonomy" id="104357"/>
    <lineage>
        <taxon>Eukaryota</taxon>
        <taxon>Fungi</taxon>
        <taxon>Dikarya</taxon>
        <taxon>Basidiomycota</taxon>
        <taxon>Agaricomycotina</taxon>
        <taxon>Agaricomycetes</taxon>
        <taxon>Agaricomycetidae</taxon>
        <taxon>Agaricales</taxon>
        <taxon>Pleurotineae</taxon>
        <taxon>Pleurotaceae</taxon>
        <taxon>Hohenbuehelia</taxon>
    </lineage>
</organism>
<proteinExistence type="predicted"/>
<keyword evidence="5" id="KW-1185">Reference proteome</keyword>
<feature type="region of interest" description="Disordered" evidence="1">
    <location>
        <begin position="1"/>
        <end position="25"/>
    </location>
</feature>
<dbReference type="Gene3D" id="1.25.40.180">
    <property type="match status" value="3"/>
</dbReference>
<dbReference type="InterPro" id="IPR015172">
    <property type="entry name" value="MIF4G-like_typ-1"/>
</dbReference>